<proteinExistence type="predicted"/>
<comment type="caution">
    <text evidence="1">The sequence shown here is derived from an EMBL/GenBank/DDBJ whole genome shotgun (WGS) entry which is preliminary data.</text>
</comment>
<dbReference type="RefSeq" id="WP_311160829.1">
    <property type="nucleotide sequence ID" value="NZ_JAVQLW010000001.1"/>
</dbReference>
<reference evidence="2" key="1">
    <citation type="submission" date="2023-07" db="EMBL/GenBank/DDBJ databases">
        <title>Paracoccus sp. MBLB3053 whole genome sequence.</title>
        <authorList>
            <person name="Hwang C.Y."/>
            <person name="Cho E.-S."/>
            <person name="Seo M.-J."/>
        </authorList>
    </citation>
    <scope>NUCLEOTIDE SEQUENCE [LARGE SCALE GENOMIC DNA]</scope>
    <source>
        <strain evidence="2">MBLB3053</strain>
    </source>
</reference>
<accession>A0ABU2HU61</accession>
<organism evidence="1 2">
    <name type="scientific">Paracoccus aurantius</name>
    <dbReference type="NCBI Taxonomy" id="3073814"/>
    <lineage>
        <taxon>Bacteria</taxon>
        <taxon>Pseudomonadati</taxon>
        <taxon>Pseudomonadota</taxon>
        <taxon>Alphaproteobacteria</taxon>
        <taxon>Rhodobacterales</taxon>
        <taxon>Paracoccaceae</taxon>
        <taxon>Paracoccus</taxon>
    </lineage>
</organism>
<evidence type="ECO:0000313" key="2">
    <source>
        <dbReference type="Proteomes" id="UP001269144"/>
    </source>
</evidence>
<sequence length="285" mass="32084">MAAQQYAAQFPGDIFFVVDAYSDPDQELQLVEGNTLLAGGKFLAKCGLTYFPKVGWQCGDFAYYAARSALPNYDYYWMIEPDVRITYNDDGGFFRLFEATTADYLGSNFGRRPPSWGWHKSVARSVNGNVYGATFPISRSSARLLDFLTLRRAEYCQEYKYNPSDPKEFANDEAFFASFAVFGGFKCESVAKRHPQIMTHCSSAVPILEEEVPHLPGKVLHPVCRGARAKQKFRRMLRSSPKKLAQRMEEVMARFGEELWIESSGLTIDEVNLAASGSGLHKRLG</sequence>
<evidence type="ECO:0008006" key="3">
    <source>
        <dbReference type="Google" id="ProtNLM"/>
    </source>
</evidence>
<dbReference type="Proteomes" id="UP001269144">
    <property type="component" value="Unassembled WGS sequence"/>
</dbReference>
<name>A0ABU2HU61_9RHOB</name>
<dbReference type="EMBL" id="JAVQLW010000001">
    <property type="protein sequence ID" value="MDS9468584.1"/>
    <property type="molecule type" value="Genomic_DNA"/>
</dbReference>
<keyword evidence="2" id="KW-1185">Reference proteome</keyword>
<protein>
    <recommendedName>
        <fullName evidence="3">DUF5672 domain-containing protein</fullName>
    </recommendedName>
</protein>
<gene>
    <name evidence="1" type="ORF">RGQ15_13525</name>
</gene>
<evidence type="ECO:0000313" key="1">
    <source>
        <dbReference type="EMBL" id="MDS9468584.1"/>
    </source>
</evidence>